<sequence>MKAIVYSAPRQFDYQDVPTPEIQPDEVLIRVRSCGICGTDLHIHEGEFLAEFPLIPGHEFAGEVVSTGSLVNNIQVGDRVVCDNTELCGHCFYCRRDQPLFCENFLSHGCNAAGGQADYVAIKAEKVFPIQNLSWREAALVEPTACAIHGMDMIALKPGSKVLLFGAGPTGIILAQLLKLNGAAHLTVAAPAGPKLDLVSRLAADEVVPIDRNAATAHREHLLRTHRHGFDCVIEATGVPSLCTEAIDYTRMGGQLVVYGVYPEQARISWSPYDIFKKQLTITGSFAQTHSFDRALLYLESKQVKVDEVITHEFALEEYAQALETLRSRQGIKIAIRS</sequence>
<dbReference type="GO" id="GO:0008270">
    <property type="term" value="F:zinc ion binding"/>
    <property type="evidence" value="ECO:0007669"/>
    <property type="project" value="InterPro"/>
</dbReference>
<proteinExistence type="inferred from homology"/>
<feature type="domain" description="Enoyl reductase (ER)" evidence="5">
    <location>
        <begin position="7"/>
        <end position="336"/>
    </location>
</feature>
<evidence type="ECO:0000313" key="6">
    <source>
        <dbReference type="EMBL" id="GHO96806.1"/>
    </source>
</evidence>
<dbReference type="InterPro" id="IPR013154">
    <property type="entry name" value="ADH-like_N"/>
</dbReference>
<dbReference type="Gene3D" id="3.40.50.720">
    <property type="entry name" value="NAD(P)-binding Rossmann-like Domain"/>
    <property type="match status" value="1"/>
</dbReference>
<evidence type="ECO:0000259" key="5">
    <source>
        <dbReference type="SMART" id="SM00829"/>
    </source>
</evidence>
<keyword evidence="7" id="KW-1185">Reference proteome</keyword>
<dbReference type="Gene3D" id="3.90.180.10">
    <property type="entry name" value="Medium-chain alcohol dehydrogenases, catalytic domain"/>
    <property type="match status" value="1"/>
</dbReference>
<dbReference type="SUPFAM" id="SSF50129">
    <property type="entry name" value="GroES-like"/>
    <property type="match status" value="1"/>
</dbReference>
<organism evidence="6 7">
    <name type="scientific">Reticulibacter mediterranei</name>
    <dbReference type="NCBI Taxonomy" id="2778369"/>
    <lineage>
        <taxon>Bacteria</taxon>
        <taxon>Bacillati</taxon>
        <taxon>Chloroflexota</taxon>
        <taxon>Ktedonobacteria</taxon>
        <taxon>Ktedonobacterales</taxon>
        <taxon>Reticulibacteraceae</taxon>
        <taxon>Reticulibacter</taxon>
    </lineage>
</organism>
<dbReference type="InterPro" id="IPR036291">
    <property type="entry name" value="NAD(P)-bd_dom_sf"/>
</dbReference>
<keyword evidence="3" id="KW-0560">Oxidoreductase</keyword>
<comment type="caution">
    <text evidence="6">The sequence shown here is derived from an EMBL/GenBank/DDBJ whole genome shotgun (WGS) entry which is preliminary data.</text>
</comment>
<reference evidence="6" key="1">
    <citation type="submission" date="2020-10" db="EMBL/GenBank/DDBJ databases">
        <title>Taxonomic study of unclassified bacteria belonging to the class Ktedonobacteria.</title>
        <authorList>
            <person name="Yabe S."/>
            <person name="Wang C.M."/>
            <person name="Zheng Y."/>
            <person name="Sakai Y."/>
            <person name="Cavaletti L."/>
            <person name="Monciardini P."/>
            <person name="Donadio S."/>
        </authorList>
    </citation>
    <scope>NUCLEOTIDE SEQUENCE</scope>
    <source>
        <strain evidence="6">ID150040</strain>
    </source>
</reference>
<evidence type="ECO:0000313" key="7">
    <source>
        <dbReference type="Proteomes" id="UP000597444"/>
    </source>
</evidence>
<keyword evidence="1 4" id="KW-0479">Metal-binding</keyword>
<dbReference type="InterPro" id="IPR011032">
    <property type="entry name" value="GroES-like_sf"/>
</dbReference>
<dbReference type="PANTHER" id="PTHR43401">
    <property type="entry name" value="L-THREONINE 3-DEHYDROGENASE"/>
    <property type="match status" value="1"/>
</dbReference>
<dbReference type="GO" id="GO:0016491">
    <property type="term" value="F:oxidoreductase activity"/>
    <property type="evidence" value="ECO:0007669"/>
    <property type="project" value="UniProtKB-KW"/>
</dbReference>
<comment type="cofactor">
    <cofactor evidence="4">
        <name>Zn(2+)</name>
        <dbReference type="ChEBI" id="CHEBI:29105"/>
    </cofactor>
</comment>
<evidence type="ECO:0000256" key="1">
    <source>
        <dbReference type="ARBA" id="ARBA00022723"/>
    </source>
</evidence>
<dbReference type="SMART" id="SM00829">
    <property type="entry name" value="PKS_ER"/>
    <property type="match status" value="1"/>
</dbReference>
<name>A0A8J3ILP1_9CHLR</name>
<dbReference type="Pfam" id="PF08240">
    <property type="entry name" value="ADH_N"/>
    <property type="match status" value="1"/>
</dbReference>
<evidence type="ECO:0000256" key="3">
    <source>
        <dbReference type="ARBA" id="ARBA00023002"/>
    </source>
</evidence>
<dbReference type="InterPro" id="IPR013149">
    <property type="entry name" value="ADH-like_C"/>
</dbReference>
<dbReference type="Proteomes" id="UP000597444">
    <property type="component" value="Unassembled WGS sequence"/>
</dbReference>
<comment type="similarity">
    <text evidence="4">Belongs to the zinc-containing alcohol dehydrogenase family.</text>
</comment>
<dbReference type="CDD" id="cd08234">
    <property type="entry name" value="threonine_DH_like"/>
    <property type="match status" value="1"/>
</dbReference>
<dbReference type="PROSITE" id="PS00059">
    <property type="entry name" value="ADH_ZINC"/>
    <property type="match status" value="1"/>
</dbReference>
<evidence type="ECO:0000256" key="4">
    <source>
        <dbReference type="RuleBase" id="RU361277"/>
    </source>
</evidence>
<dbReference type="SUPFAM" id="SSF51735">
    <property type="entry name" value="NAD(P)-binding Rossmann-fold domains"/>
    <property type="match status" value="1"/>
</dbReference>
<dbReference type="InterPro" id="IPR002328">
    <property type="entry name" value="ADH_Zn_CS"/>
</dbReference>
<dbReference type="InterPro" id="IPR050129">
    <property type="entry name" value="Zn_alcohol_dh"/>
</dbReference>
<keyword evidence="2 4" id="KW-0862">Zinc</keyword>
<dbReference type="AlphaFoldDB" id="A0A8J3ILP1"/>
<dbReference type="PANTHER" id="PTHR43401:SF2">
    <property type="entry name" value="L-THREONINE 3-DEHYDROGENASE"/>
    <property type="match status" value="1"/>
</dbReference>
<dbReference type="EMBL" id="BNJK01000001">
    <property type="protein sequence ID" value="GHO96806.1"/>
    <property type="molecule type" value="Genomic_DNA"/>
</dbReference>
<evidence type="ECO:0000256" key="2">
    <source>
        <dbReference type="ARBA" id="ARBA00022833"/>
    </source>
</evidence>
<gene>
    <name evidence="6" type="ORF">KSF_068540</name>
</gene>
<dbReference type="InterPro" id="IPR020843">
    <property type="entry name" value="ER"/>
</dbReference>
<dbReference type="Pfam" id="PF00107">
    <property type="entry name" value="ADH_zinc_N"/>
    <property type="match status" value="1"/>
</dbReference>
<protein>
    <submittedName>
        <fullName evidence="6">2-deoxy-scyllo-inosamine dehydrogenase</fullName>
    </submittedName>
</protein>
<accession>A0A8J3ILP1</accession>
<dbReference type="RefSeq" id="WP_220207404.1">
    <property type="nucleotide sequence ID" value="NZ_BNJK01000001.1"/>
</dbReference>